<keyword evidence="2" id="KW-1185">Reference proteome</keyword>
<reference evidence="1" key="1">
    <citation type="journal article" date="2022" name="Int. J. Mol. Sci.">
        <title>Draft Genome of Tanacetum Coccineum: Genomic Comparison of Closely Related Tanacetum-Family Plants.</title>
        <authorList>
            <person name="Yamashiro T."/>
            <person name="Shiraishi A."/>
            <person name="Nakayama K."/>
            <person name="Satake H."/>
        </authorList>
    </citation>
    <scope>NUCLEOTIDE SEQUENCE</scope>
</reference>
<dbReference type="EMBL" id="BQNB010018126">
    <property type="protein sequence ID" value="GJT70948.1"/>
    <property type="molecule type" value="Genomic_DNA"/>
</dbReference>
<evidence type="ECO:0008006" key="3">
    <source>
        <dbReference type="Google" id="ProtNLM"/>
    </source>
</evidence>
<reference evidence="1" key="2">
    <citation type="submission" date="2022-01" db="EMBL/GenBank/DDBJ databases">
        <authorList>
            <person name="Yamashiro T."/>
            <person name="Shiraishi A."/>
            <person name="Satake H."/>
            <person name="Nakayama K."/>
        </authorList>
    </citation>
    <scope>NUCLEOTIDE SEQUENCE</scope>
</reference>
<accession>A0ABQ5G5N1</accession>
<evidence type="ECO:0000313" key="1">
    <source>
        <dbReference type="EMBL" id="GJT70948.1"/>
    </source>
</evidence>
<proteinExistence type="predicted"/>
<sequence>MLCGHPNRFSKTPNQKHTLSGVYGKSCHLPVELEHKAYWALKHVNFNLKTAGDHRKLQLNELNELRDQAYENSLIYKEKTKKLHDSKIKNRIFNVGDQVLLFNSRFLSLTDLFELSQPDGPNFKVNGHRVKHYFGGDIPPKAPRTGYYSPSSSFYQAVKSRGKLKLKGTEVYSRAPKHNGKVNSVKSRAIISHSNNEAHVSLKKAHMDVGFALISLRKETQVSLKRIASLAIRVRSLSDLTAQNVDPMIG</sequence>
<name>A0ABQ5G5N1_9ASTR</name>
<dbReference type="Proteomes" id="UP001151760">
    <property type="component" value="Unassembled WGS sequence"/>
</dbReference>
<evidence type="ECO:0000313" key="2">
    <source>
        <dbReference type="Proteomes" id="UP001151760"/>
    </source>
</evidence>
<organism evidence="1 2">
    <name type="scientific">Tanacetum coccineum</name>
    <dbReference type="NCBI Taxonomy" id="301880"/>
    <lineage>
        <taxon>Eukaryota</taxon>
        <taxon>Viridiplantae</taxon>
        <taxon>Streptophyta</taxon>
        <taxon>Embryophyta</taxon>
        <taxon>Tracheophyta</taxon>
        <taxon>Spermatophyta</taxon>
        <taxon>Magnoliopsida</taxon>
        <taxon>eudicotyledons</taxon>
        <taxon>Gunneridae</taxon>
        <taxon>Pentapetalae</taxon>
        <taxon>asterids</taxon>
        <taxon>campanulids</taxon>
        <taxon>Asterales</taxon>
        <taxon>Asteraceae</taxon>
        <taxon>Asteroideae</taxon>
        <taxon>Anthemideae</taxon>
        <taxon>Anthemidinae</taxon>
        <taxon>Tanacetum</taxon>
    </lineage>
</organism>
<gene>
    <name evidence="1" type="ORF">Tco_1030234</name>
</gene>
<comment type="caution">
    <text evidence="1">The sequence shown here is derived from an EMBL/GenBank/DDBJ whole genome shotgun (WGS) entry which is preliminary data.</text>
</comment>
<protein>
    <recommendedName>
        <fullName evidence="3">Reverse transcriptase domain-containing protein</fullName>
    </recommendedName>
</protein>